<feature type="compositionally biased region" description="Gly residues" evidence="4">
    <location>
        <begin position="747"/>
        <end position="785"/>
    </location>
</feature>
<sequence length="785" mass="87397">MSNPTYDAKTFHRKFEESCGYLTVDQFPPIDFAEKGQIEMLFPVYRREQLAAAAKKIKLSKLIDIPAFDLRTPDNCADLFKNARLEIEPHKRCALFGINGSGKTSLFNAISNGEIRDFPPYMHVHHMKELEHHDEADQISVLDTVLCSHPYHRVLLCIEKHLKSLVESEQDAGRLEKLKENLAYVEQQMTSSGAYQAEKRAKQMLRVLGFDETGEGAPLSSLSGGLRMRVALASAFIIDPDVLLLDEPTNHLDMPSVLWLENRLRAYKGSYLLVTHDRTLLENVVTSVMLIQDMVLEYFSCGFKDFEKQKEKLDQDRAKRIDTFLQRNRNLAPDEPLYRTKMEYKEWLRVRYERQMMLTGKFTFKAPEPLACLPGQEQADVSLIKVEDVRFTYDAEKGLPYIFDTPISYEVKIGTRVGIMGPNGAGKSTFLKLITGKLVPTEGKIIVNPKFTLAYFGQHSTKELQLDMTPFEFMCVSFPKANQGELKNHLKKTSISDDPMNTRMRGLSFSQRSCVIFAKLTFVPPHLLIMDEPTNFLDLDSVDSLITAVNKFSGGLIVVTHNRDFLKRCSKHFLSIVPGAFLEFNTMKAAERATYSFITALEEGQLIDHKAAIMNNRGGGAIHTEEYLAESAARLTEQQRLAKEKADALAAEQERVQAIAAEKEAKRLAKVAAQKTDWVAGEKCWAPVGGKFVLATVMRNIPSMGVTVQLESGKTVMIEAKKLKVENPESSGASSEKPTPKPQANANGGGSSRGGRGGSRGGAQGGARGGQGGQRGGARGGRGRS</sequence>
<dbReference type="GO" id="GO:0005524">
    <property type="term" value="F:ATP binding"/>
    <property type="evidence" value="ECO:0007669"/>
    <property type="project" value="UniProtKB-KW"/>
</dbReference>
<evidence type="ECO:0000313" key="6">
    <source>
        <dbReference type="EMBL" id="CRZ09111.1"/>
    </source>
</evidence>
<dbReference type="PANTHER" id="PTHR19211">
    <property type="entry name" value="ATP-BINDING TRANSPORT PROTEIN-RELATED"/>
    <property type="match status" value="1"/>
</dbReference>
<dbReference type="CDD" id="cd03221">
    <property type="entry name" value="ABCF_EF-3"/>
    <property type="match status" value="2"/>
</dbReference>
<evidence type="ECO:0000259" key="5">
    <source>
        <dbReference type="PROSITE" id="PS50893"/>
    </source>
</evidence>
<dbReference type="InterPro" id="IPR003593">
    <property type="entry name" value="AAA+_ATPase"/>
</dbReference>
<keyword evidence="3" id="KW-0067">ATP-binding</keyword>
<dbReference type="PROSITE" id="PS50893">
    <property type="entry name" value="ABC_TRANSPORTER_2"/>
    <property type="match status" value="2"/>
</dbReference>
<protein>
    <recommendedName>
        <fullName evidence="5">ABC transporter domain-containing protein</fullName>
    </recommendedName>
</protein>
<feature type="region of interest" description="Disordered" evidence="4">
    <location>
        <begin position="724"/>
        <end position="785"/>
    </location>
</feature>
<feature type="domain" description="ABC transporter" evidence="5">
    <location>
        <begin position="384"/>
        <end position="603"/>
    </location>
</feature>
<dbReference type="Gene3D" id="3.40.50.300">
    <property type="entry name" value="P-loop containing nucleotide triphosphate hydrolases"/>
    <property type="match status" value="2"/>
</dbReference>
<dbReference type="Pfam" id="PF00005">
    <property type="entry name" value="ABC_tran"/>
    <property type="match status" value="2"/>
</dbReference>
<feature type="domain" description="ABC transporter" evidence="5">
    <location>
        <begin position="57"/>
        <end position="318"/>
    </location>
</feature>
<dbReference type="AlphaFoldDB" id="A0A0H5R5G1"/>
<dbReference type="InterPro" id="IPR003439">
    <property type="entry name" value="ABC_transporter-like_ATP-bd"/>
</dbReference>
<dbReference type="SUPFAM" id="SSF52540">
    <property type="entry name" value="P-loop containing nucleoside triphosphate hydrolases"/>
    <property type="match status" value="2"/>
</dbReference>
<reference evidence="6" key="1">
    <citation type="submission" date="2015-04" db="EMBL/GenBank/DDBJ databases">
        <title>The genome sequence of the plant pathogenic Rhizarian Plasmodiophora brassicae reveals insights in its biotrophic life cycle and the origin of chitin synthesis.</title>
        <authorList>
            <person name="Schwelm A."/>
            <person name="Fogelqvist J."/>
            <person name="Knaust A."/>
            <person name="Julke S."/>
            <person name="Lilja T."/>
            <person name="Dhandapani V."/>
            <person name="Bonilla-Rosso G."/>
            <person name="Karlsson M."/>
            <person name="Shevchenko A."/>
            <person name="Choi S.R."/>
            <person name="Kim H.G."/>
            <person name="Park J.Y."/>
            <person name="Lim Y.P."/>
            <person name="Ludwig-Muller J."/>
            <person name="Dixelius C."/>
        </authorList>
    </citation>
    <scope>NUCLEOTIDE SEQUENCE</scope>
    <source>
        <tissue evidence="6">Potato root galls</tissue>
    </source>
</reference>
<dbReference type="InterPro" id="IPR050611">
    <property type="entry name" value="ABCF"/>
</dbReference>
<dbReference type="CDD" id="cd00882">
    <property type="entry name" value="Ras_like_GTPase"/>
    <property type="match status" value="1"/>
</dbReference>
<accession>A0A0H5R5G1</accession>
<evidence type="ECO:0000256" key="1">
    <source>
        <dbReference type="ARBA" id="ARBA00022737"/>
    </source>
</evidence>
<feature type="compositionally biased region" description="Polar residues" evidence="4">
    <location>
        <begin position="728"/>
        <end position="746"/>
    </location>
</feature>
<proteinExistence type="predicted"/>
<evidence type="ECO:0000256" key="2">
    <source>
        <dbReference type="ARBA" id="ARBA00022741"/>
    </source>
</evidence>
<evidence type="ECO:0000256" key="3">
    <source>
        <dbReference type="ARBA" id="ARBA00022840"/>
    </source>
</evidence>
<name>A0A0H5R5G1_9EUKA</name>
<dbReference type="PANTHER" id="PTHR19211:SF14">
    <property type="entry name" value="ATP-BINDING CASSETTE SUB-FAMILY F MEMBER 1"/>
    <property type="match status" value="1"/>
</dbReference>
<keyword evidence="2" id="KW-0547">Nucleotide-binding</keyword>
<dbReference type="InterPro" id="IPR027417">
    <property type="entry name" value="P-loop_NTPase"/>
</dbReference>
<dbReference type="EMBL" id="HACM01008669">
    <property type="protein sequence ID" value="CRZ09111.1"/>
    <property type="molecule type" value="Transcribed_RNA"/>
</dbReference>
<dbReference type="GO" id="GO:0016887">
    <property type="term" value="F:ATP hydrolysis activity"/>
    <property type="evidence" value="ECO:0007669"/>
    <property type="project" value="InterPro"/>
</dbReference>
<evidence type="ECO:0000256" key="4">
    <source>
        <dbReference type="SAM" id="MobiDB-lite"/>
    </source>
</evidence>
<dbReference type="FunFam" id="3.40.50.300:FF:000011">
    <property type="entry name" value="Putative ABC transporter ATP-binding component"/>
    <property type="match status" value="1"/>
</dbReference>
<dbReference type="SMART" id="SM00382">
    <property type="entry name" value="AAA"/>
    <property type="match status" value="2"/>
</dbReference>
<keyword evidence="1" id="KW-0677">Repeat</keyword>
<organism evidence="6">
    <name type="scientific">Spongospora subterranea</name>
    <dbReference type="NCBI Taxonomy" id="70186"/>
    <lineage>
        <taxon>Eukaryota</taxon>
        <taxon>Sar</taxon>
        <taxon>Rhizaria</taxon>
        <taxon>Endomyxa</taxon>
        <taxon>Phytomyxea</taxon>
        <taxon>Plasmodiophorida</taxon>
        <taxon>Plasmodiophoridae</taxon>
        <taxon>Spongospora</taxon>
    </lineage>
</organism>